<reference evidence="8" key="1">
    <citation type="submission" date="2025-08" db="UniProtKB">
        <authorList>
            <consortium name="RefSeq"/>
        </authorList>
    </citation>
    <scope>IDENTIFICATION</scope>
</reference>
<evidence type="ECO:0000256" key="1">
    <source>
        <dbReference type="ARBA" id="ARBA00009662"/>
    </source>
</evidence>
<dbReference type="Gene3D" id="3.10.490.10">
    <property type="entry name" value="Gamma-glutamyl cyclotransferase-like"/>
    <property type="match status" value="1"/>
</dbReference>
<dbReference type="PANTHER" id="PTHR12192:SF2">
    <property type="entry name" value="GLUTATHIONE-SPECIFIC GAMMA-GLUTAMYLCYCLOTRANSFERASE 2"/>
    <property type="match status" value="1"/>
</dbReference>
<gene>
    <name evidence="8" type="primary">LOC113499207</name>
</gene>
<dbReference type="InParanoid" id="A0A7E5W437"/>
<evidence type="ECO:0000313" key="8">
    <source>
        <dbReference type="RefSeq" id="XP_026735385.1"/>
    </source>
</evidence>
<evidence type="ECO:0000256" key="3">
    <source>
        <dbReference type="ARBA" id="ARBA00023239"/>
    </source>
</evidence>
<name>A0A7E5W437_TRINI</name>
<accession>A0A7E5W437</accession>
<dbReference type="FunCoup" id="A0A7E5W437">
    <property type="interactions" value="340"/>
</dbReference>
<evidence type="ECO:0000256" key="4">
    <source>
        <dbReference type="ARBA" id="ARBA00043195"/>
    </source>
</evidence>
<proteinExistence type="inferred from homology"/>
<dbReference type="GO" id="GO:0006751">
    <property type="term" value="P:glutathione catabolic process"/>
    <property type="evidence" value="ECO:0007669"/>
    <property type="project" value="InterPro"/>
</dbReference>
<evidence type="ECO:0000256" key="6">
    <source>
        <dbReference type="ARBA" id="ARBA00048073"/>
    </source>
</evidence>
<dbReference type="CDD" id="cd06661">
    <property type="entry name" value="GGCT_like"/>
    <property type="match status" value="1"/>
</dbReference>
<dbReference type="RefSeq" id="XP_026735385.1">
    <property type="nucleotide sequence ID" value="XM_026879584.1"/>
</dbReference>
<organism evidence="7 8">
    <name type="scientific">Trichoplusia ni</name>
    <name type="common">Cabbage looper</name>
    <dbReference type="NCBI Taxonomy" id="7111"/>
    <lineage>
        <taxon>Eukaryota</taxon>
        <taxon>Metazoa</taxon>
        <taxon>Ecdysozoa</taxon>
        <taxon>Arthropoda</taxon>
        <taxon>Hexapoda</taxon>
        <taxon>Insecta</taxon>
        <taxon>Pterygota</taxon>
        <taxon>Neoptera</taxon>
        <taxon>Endopterygota</taxon>
        <taxon>Lepidoptera</taxon>
        <taxon>Glossata</taxon>
        <taxon>Ditrysia</taxon>
        <taxon>Noctuoidea</taxon>
        <taxon>Noctuidae</taxon>
        <taxon>Plusiinae</taxon>
        <taxon>Trichoplusia</taxon>
    </lineage>
</organism>
<comment type="function">
    <text evidence="5">Catalyzes the cleavage of glutathione into 5-oxo-L-proline and a Cys-Gly dipeptide. Acts specifically on glutathione, but not on other gamma-glutamyl peptides.</text>
</comment>
<dbReference type="SUPFAM" id="SSF110857">
    <property type="entry name" value="Gamma-glutamyl cyclotransferase-like"/>
    <property type="match status" value="1"/>
</dbReference>
<sequence length="183" mass="21038">MWIFGYGSLVWKVDFKYEYKIVGYIKGYFRRFYQHSIDHRGTPEKPGRVVTLVQSDDVNSKVFGVAYKIRTEDVEQVTKHLDYREKNGYTKKTVTFYPIDSNHEPFKLTLYVATEDNDSYAGPATIEDLAKQVISCHGPSGSNKEYVYNLAAAMRELAPDVDDNHLFALEKAVQTLDPDFKTT</sequence>
<comment type="catalytic activity">
    <reaction evidence="6">
        <text>glutathione = L-cysteinylglycine + 5-oxo-L-proline</text>
        <dbReference type="Rhea" id="RHEA:47724"/>
        <dbReference type="ChEBI" id="CHEBI:57925"/>
        <dbReference type="ChEBI" id="CHEBI:58402"/>
        <dbReference type="ChEBI" id="CHEBI:61694"/>
        <dbReference type="EC" id="4.3.2.7"/>
    </reaction>
</comment>
<comment type="similarity">
    <text evidence="1">Belongs to the gamma-glutamylcyclotransferase family. ChaC subfamily.</text>
</comment>
<dbReference type="GO" id="GO:0061928">
    <property type="term" value="F:glutathione specific gamma-glutamylcyclotransferase activity"/>
    <property type="evidence" value="ECO:0007669"/>
    <property type="project" value="UniProtKB-EC"/>
</dbReference>
<dbReference type="Pfam" id="PF04752">
    <property type="entry name" value="ChaC"/>
    <property type="match status" value="1"/>
</dbReference>
<evidence type="ECO:0000313" key="7">
    <source>
        <dbReference type="Proteomes" id="UP000322000"/>
    </source>
</evidence>
<dbReference type="PANTHER" id="PTHR12192">
    <property type="entry name" value="CATION TRANSPORT PROTEIN CHAC-RELATED"/>
    <property type="match status" value="1"/>
</dbReference>
<keyword evidence="3" id="KW-0456">Lyase</keyword>
<dbReference type="InterPro" id="IPR013024">
    <property type="entry name" value="GGCT-like"/>
</dbReference>
<protein>
    <recommendedName>
        <fullName evidence="2">glutathione-specific gamma-glutamylcyclotransferase</fullName>
        <ecNumber evidence="2">4.3.2.7</ecNumber>
    </recommendedName>
    <alternativeName>
        <fullName evidence="4">Cation transport regulator-like protein 2</fullName>
    </alternativeName>
</protein>
<dbReference type="Proteomes" id="UP000322000">
    <property type="component" value="Chromosome 12"/>
</dbReference>
<dbReference type="InterPro" id="IPR036568">
    <property type="entry name" value="GGCT-like_sf"/>
</dbReference>
<keyword evidence="7" id="KW-1185">Reference proteome</keyword>
<dbReference type="GO" id="GO:0005737">
    <property type="term" value="C:cytoplasm"/>
    <property type="evidence" value="ECO:0007669"/>
    <property type="project" value="TreeGrafter"/>
</dbReference>
<dbReference type="EC" id="4.3.2.7" evidence="2"/>
<dbReference type="GeneID" id="113499207"/>
<dbReference type="InterPro" id="IPR006840">
    <property type="entry name" value="ChaC"/>
</dbReference>
<dbReference type="AlphaFoldDB" id="A0A7E5W437"/>
<evidence type="ECO:0000256" key="2">
    <source>
        <dbReference type="ARBA" id="ARBA00012344"/>
    </source>
</evidence>
<dbReference type="KEGG" id="tnl:113499207"/>
<evidence type="ECO:0000256" key="5">
    <source>
        <dbReference type="ARBA" id="ARBA00045227"/>
    </source>
</evidence>